<reference evidence="1 2" key="2">
    <citation type="submission" date="2008-10" db="EMBL/GenBank/DDBJ databases">
        <authorList>
            <person name="Fulton L."/>
            <person name="Clifton S."/>
            <person name="Fulton B."/>
            <person name="Xu J."/>
            <person name="Minx P."/>
            <person name="Pepin K.H."/>
            <person name="Johnson M."/>
            <person name="Bhonagiri V."/>
            <person name="Nash W.E."/>
            <person name="Mardis E.R."/>
            <person name="Wilson R.K."/>
        </authorList>
    </citation>
    <scope>NUCLEOTIDE SEQUENCE [LARGE SCALE GENOMIC DNA]</scope>
    <source>
        <strain evidence="1 2">DSM 16992</strain>
    </source>
</reference>
<dbReference type="Proteomes" id="UP000003882">
    <property type="component" value="Unassembled WGS sequence"/>
</dbReference>
<dbReference type="EMBL" id="ABXY01000011">
    <property type="protein sequence ID" value="EEB21581.1"/>
    <property type="molecule type" value="Genomic_DNA"/>
</dbReference>
<dbReference type="AlphaFoldDB" id="B6XTR1"/>
<gene>
    <name evidence="1" type="ORF">BIFCAT_00539</name>
</gene>
<reference evidence="1 2" key="1">
    <citation type="submission" date="2008-10" db="EMBL/GenBank/DDBJ databases">
        <title>Draft genome sequence of Bifidobacterium catenulatum (DSM 16992).</title>
        <authorList>
            <person name="Sudarsanam P."/>
            <person name="Ley R."/>
            <person name="Guruge J."/>
            <person name="Turnbaugh P.J."/>
            <person name="Mahowald M."/>
            <person name="Liep D."/>
            <person name="Gordon J."/>
        </authorList>
    </citation>
    <scope>NUCLEOTIDE SEQUENCE [LARGE SCALE GENOMIC DNA]</scope>
    <source>
        <strain evidence="1 2">DSM 16992</strain>
    </source>
</reference>
<protein>
    <submittedName>
        <fullName evidence="1">Uncharacterized protein</fullName>
    </submittedName>
</protein>
<organism evidence="1 2">
    <name type="scientific">Bifidobacterium catenulatum DSM 16992 = JCM 1194 = LMG 11043</name>
    <dbReference type="NCBI Taxonomy" id="566552"/>
    <lineage>
        <taxon>Bacteria</taxon>
        <taxon>Bacillati</taxon>
        <taxon>Actinomycetota</taxon>
        <taxon>Actinomycetes</taxon>
        <taxon>Bifidobacteriales</taxon>
        <taxon>Bifidobacteriaceae</taxon>
        <taxon>Bifidobacterium</taxon>
    </lineage>
</organism>
<comment type="caution">
    <text evidence="1">The sequence shown here is derived from an EMBL/GenBank/DDBJ whole genome shotgun (WGS) entry which is preliminary data.</text>
</comment>
<proteinExistence type="predicted"/>
<name>B6XTR1_9BIFI</name>
<evidence type="ECO:0000313" key="2">
    <source>
        <dbReference type="Proteomes" id="UP000003882"/>
    </source>
</evidence>
<accession>B6XTR1</accession>
<sequence length="108" mass="11727">MESWSSGTAFRRSGKSCGGTCLKDGTVSRRARARTLVLGAGDRGSKASVIRLAVWQASSRMPIVLEVGVPWPSFGTLKSGVSALWTLRSAGLLMMPRYWLSWIITSHN</sequence>
<evidence type="ECO:0000313" key="1">
    <source>
        <dbReference type="EMBL" id="EEB21581.1"/>
    </source>
</evidence>